<gene>
    <name evidence="2" type="ORF">HW932_00715</name>
</gene>
<keyword evidence="1" id="KW-1133">Transmembrane helix</keyword>
<keyword evidence="1" id="KW-0812">Transmembrane</keyword>
<sequence>MARKLFPYAFLVLFLMGAIELMSFGFFQVFQDRFSFLDTGLYRLSQADLPLVERHFDVRLGWSEHYPTPWGERPRPESTHAGSALMSTYGDSYTHCDEVDDDQTWQSFLADETGSEVYNYGVGGFGTDQAYLRFRDEFATHQTPVVALGLITENINRVVNVYRPYYYPGTQLRFTKPRFIEHEGDLVLLENPIQDKGDLSKLMDDDFLRAVGRHDWWFNRDEYPVLGFPYSAILLNQRIWKEAVSGKLERPVTDMNPRPWEELWEQEEPRSLMFAIFDRFFADARELGSHPLLLILPQREDVEERRRTGRLPNAVQRILDHCEARSLDCIEMVSGFTQYLEAEEARSLNDLFLLAHVSPEGNRLIARRIADWLREHGRL</sequence>
<dbReference type="RefSeq" id="WP_176974585.1">
    <property type="nucleotide sequence ID" value="NZ_JABZEO010000001.1"/>
</dbReference>
<dbReference type="AlphaFoldDB" id="A0A850QZR3"/>
<dbReference type="InterPro" id="IPR036514">
    <property type="entry name" value="SGNH_hydro_sf"/>
</dbReference>
<evidence type="ECO:0000256" key="1">
    <source>
        <dbReference type="SAM" id="Phobius"/>
    </source>
</evidence>
<dbReference type="Gene3D" id="3.40.50.1110">
    <property type="entry name" value="SGNH hydrolase"/>
    <property type="match status" value="1"/>
</dbReference>
<dbReference type="GO" id="GO:0016788">
    <property type="term" value="F:hydrolase activity, acting on ester bonds"/>
    <property type="evidence" value="ECO:0007669"/>
    <property type="project" value="UniProtKB-ARBA"/>
</dbReference>
<keyword evidence="3" id="KW-1185">Reference proteome</keyword>
<feature type="transmembrane region" description="Helical" evidence="1">
    <location>
        <begin position="6"/>
        <end position="27"/>
    </location>
</feature>
<dbReference type="EMBL" id="JABZEO010000001">
    <property type="protein sequence ID" value="NVZ07779.1"/>
    <property type="molecule type" value="Genomic_DNA"/>
</dbReference>
<evidence type="ECO:0000313" key="2">
    <source>
        <dbReference type="EMBL" id="NVZ07779.1"/>
    </source>
</evidence>
<dbReference type="SUPFAM" id="SSF52266">
    <property type="entry name" value="SGNH hydrolase"/>
    <property type="match status" value="1"/>
</dbReference>
<name>A0A850QZR3_9GAMM</name>
<reference evidence="2 3" key="1">
    <citation type="submission" date="2020-06" db="EMBL/GenBank/DDBJ databases">
        <title>Whole-genome sequence of Allochromatium humboldtianum DSM 21881, type strain.</title>
        <authorList>
            <person name="Kyndt J.A."/>
            <person name="Meyer T.E."/>
        </authorList>
    </citation>
    <scope>NUCLEOTIDE SEQUENCE [LARGE SCALE GENOMIC DNA]</scope>
    <source>
        <strain evidence="2 3">DSM 21881</strain>
    </source>
</reference>
<protein>
    <recommendedName>
        <fullName evidence="4">SGNH/GDSL hydrolase family protein</fullName>
    </recommendedName>
</protein>
<proteinExistence type="predicted"/>
<evidence type="ECO:0008006" key="4">
    <source>
        <dbReference type="Google" id="ProtNLM"/>
    </source>
</evidence>
<evidence type="ECO:0000313" key="3">
    <source>
        <dbReference type="Proteomes" id="UP000592294"/>
    </source>
</evidence>
<organism evidence="2 3">
    <name type="scientific">Allochromatium humboldtianum</name>
    <dbReference type="NCBI Taxonomy" id="504901"/>
    <lineage>
        <taxon>Bacteria</taxon>
        <taxon>Pseudomonadati</taxon>
        <taxon>Pseudomonadota</taxon>
        <taxon>Gammaproteobacteria</taxon>
        <taxon>Chromatiales</taxon>
        <taxon>Chromatiaceae</taxon>
        <taxon>Allochromatium</taxon>
    </lineage>
</organism>
<dbReference type="Proteomes" id="UP000592294">
    <property type="component" value="Unassembled WGS sequence"/>
</dbReference>
<accession>A0A850QZR3</accession>
<comment type="caution">
    <text evidence="2">The sequence shown here is derived from an EMBL/GenBank/DDBJ whole genome shotgun (WGS) entry which is preliminary data.</text>
</comment>
<keyword evidence="1" id="KW-0472">Membrane</keyword>